<feature type="compositionally biased region" description="Basic and acidic residues" evidence="1">
    <location>
        <begin position="151"/>
        <end position="164"/>
    </location>
</feature>
<organism evidence="2 3">
    <name type="scientific">Microbacterium marinum</name>
    <dbReference type="NCBI Taxonomy" id="421115"/>
    <lineage>
        <taxon>Bacteria</taxon>
        <taxon>Bacillati</taxon>
        <taxon>Actinomycetota</taxon>
        <taxon>Actinomycetes</taxon>
        <taxon>Micrococcales</taxon>
        <taxon>Microbacteriaceae</taxon>
        <taxon>Microbacterium</taxon>
    </lineage>
</organism>
<accession>A0A7W7BRT2</accession>
<name>A0A7W7BRT2_9MICO</name>
<dbReference type="AlphaFoldDB" id="A0A7W7BRT2"/>
<keyword evidence="3" id="KW-1185">Reference proteome</keyword>
<feature type="region of interest" description="Disordered" evidence="1">
    <location>
        <begin position="141"/>
        <end position="171"/>
    </location>
</feature>
<feature type="compositionally biased region" description="Low complexity" evidence="1">
    <location>
        <begin position="211"/>
        <end position="222"/>
    </location>
</feature>
<evidence type="ECO:0008006" key="4">
    <source>
        <dbReference type="Google" id="ProtNLM"/>
    </source>
</evidence>
<comment type="caution">
    <text evidence="2">The sequence shown here is derived from an EMBL/GenBank/DDBJ whole genome shotgun (WGS) entry which is preliminary data.</text>
</comment>
<dbReference type="SUPFAM" id="SSF46689">
    <property type="entry name" value="Homeodomain-like"/>
    <property type="match status" value="1"/>
</dbReference>
<dbReference type="EMBL" id="JACHMD010000001">
    <property type="protein sequence ID" value="MBB4667660.1"/>
    <property type="molecule type" value="Genomic_DNA"/>
</dbReference>
<proteinExistence type="predicted"/>
<protein>
    <recommendedName>
        <fullName evidence="4">Leucine-zipper of insertion element IS481</fullName>
    </recommendedName>
</protein>
<sequence>MTHADAPLTPEGRRRLASSIVDDGWSVRVAAQRFQCSPATASRCSRRYRAGLPLTDRSSRPASSPNRLPVRTERRIALHLGIPRSTVGRVLTRYRMPLLHHLDQATGLPIRRPRPVRYEMGAPGQLVHVDIKKLSVIPNDGGWRMHGRGSTQDRRAGAVRDRATRRGASPSRGYVFLHHAVDDHSRLAYSERLGDERGETTPASGPELERSSPTTTSPSLRR</sequence>
<evidence type="ECO:0000313" key="3">
    <source>
        <dbReference type="Proteomes" id="UP000573729"/>
    </source>
</evidence>
<gene>
    <name evidence="2" type="ORF">BKA24_002369</name>
</gene>
<feature type="region of interest" description="Disordered" evidence="1">
    <location>
        <begin position="187"/>
        <end position="222"/>
    </location>
</feature>
<evidence type="ECO:0000256" key="1">
    <source>
        <dbReference type="SAM" id="MobiDB-lite"/>
    </source>
</evidence>
<dbReference type="Proteomes" id="UP000573729">
    <property type="component" value="Unassembled WGS sequence"/>
</dbReference>
<reference evidence="2 3" key="1">
    <citation type="submission" date="2020-08" db="EMBL/GenBank/DDBJ databases">
        <title>Sequencing the genomes of 1000 actinobacteria strains.</title>
        <authorList>
            <person name="Klenk H.-P."/>
        </authorList>
    </citation>
    <scope>NUCLEOTIDE SEQUENCE [LARGE SCALE GENOMIC DNA]</scope>
    <source>
        <strain evidence="2 3">DSM 24947</strain>
    </source>
</reference>
<dbReference type="InterPro" id="IPR009057">
    <property type="entry name" value="Homeodomain-like_sf"/>
</dbReference>
<evidence type="ECO:0000313" key="2">
    <source>
        <dbReference type="EMBL" id="MBB4667660.1"/>
    </source>
</evidence>